<accession>A0A117NZ23</accession>
<dbReference type="EMBL" id="LMWJ01000025">
    <property type="protein sequence ID" value="KUM70042.1"/>
    <property type="molecule type" value="Genomic_DNA"/>
</dbReference>
<name>A0A117NZ23_9ACTN</name>
<organism evidence="1 2">
    <name type="scientific">Streptomyces curacoi</name>
    <dbReference type="NCBI Taxonomy" id="146536"/>
    <lineage>
        <taxon>Bacteria</taxon>
        <taxon>Bacillati</taxon>
        <taxon>Actinomycetota</taxon>
        <taxon>Actinomycetes</taxon>
        <taxon>Kitasatosporales</taxon>
        <taxon>Streptomycetaceae</taxon>
        <taxon>Streptomyces</taxon>
    </lineage>
</organism>
<evidence type="ECO:0000313" key="2">
    <source>
        <dbReference type="Proteomes" id="UP000054024"/>
    </source>
</evidence>
<proteinExistence type="predicted"/>
<comment type="caution">
    <text evidence="1">The sequence shown here is derived from an EMBL/GenBank/DDBJ whole genome shotgun (WGS) entry which is preliminary data.</text>
</comment>
<evidence type="ECO:0000313" key="1">
    <source>
        <dbReference type="EMBL" id="KUM70042.1"/>
    </source>
</evidence>
<dbReference type="Proteomes" id="UP000054024">
    <property type="component" value="Unassembled WGS sequence"/>
</dbReference>
<reference evidence="1 2" key="1">
    <citation type="submission" date="2015-10" db="EMBL/GenBank/DDBJ databases">
        <title>Draft genome sequence of Streptomyces curacoi DSM 40107, type strain for the species Streptomyces curacoi.</title>
        <authorList>
            <person name="Ruckert C."/>
            <person name="Winkler A."/>
            <person name="Kalinowski J."/>
            <person name="Kampfer P."/>
            <person name="Glaeser S."/>
        </authorList>
    </citation>
    <scope>NUCLEOTIDE SEQUENCE [LARGE SCALE GENOMIC DNA]</scope>
    <source>
        <strain evidence="1 2">DSM 40107</strain>
    </source>
</reference>
<keyword evidence="2" id="KW-1185">Reference proteome</keyword>
<gene>
    <name evidence="1" type="ORF">AQI70_30895</name>
</gene>
<protein>
    <submittedName>
        <fullName evidence="1">Uncharacterized protein</fullName>
    </submittedName>
</protein>
<sequence length="63" mass="6432">MAENLRIFGSGPVESVQDAGRRLSPTARVAFLALALALVVAREGVALGRGGADPGRKAPMSPC</sequence>
<dbReference type="AlphaFoldDB" id="A0A117NZ23"/>